<sequence>MPSHDDLRVFTVVARRAGFSAAAEELGVSPAYVTKRIRLLEQALGTPLLLRTTRRVTVTEAGERVYGHALQVLDELDHLVQAVGHAREQPRGLLRVCSSFGFGRRRVAPAISALVEQHPGLQVRFEVFDRLVDPVAEGYDLDVRVGDEIAPNLIAHKLLDNHRVLCAAPAYLAKVARSGGPPRTPADLSQHACLVIKERDHPFGVWRLQGPGGASATAKVTGPLSTNHGEVGVQWALDGRGIVLRSWWDIAEHVHAGQLQVLLPGWHQAASVWAVTPQRLANSAKVRVAVAFLQQWLRRTVRATAGPEAGRV</sequence>
<dbReference type="EMBL" id="JBBUTH010000007">
    <property type="protein sequence ID" value="MEK8051234.1"/>
    <property type="molecule type" value="Genomic_DNA"/>
</dbReference>
<dbReference type="SUPFAM" id="SSF53850">
    <property type="entry name" value="Periplasmic binding protein-like II"/>
    <property type="match status" value="1"/>
</dbReference>
<keyword evidence="7" id="KW-1185">Reference proteome</keyword>
<dbReference type="PANTHER" id="PTHR30537:SF5">
    <property type="entry name" value="HTH-TYPE TRANSCRIPTIONAL ACTIVATOR TTDR-RELATED"/>
    <property type="match status" value="1"/>
</dbReference>
<accession>A0ABU9CH96</accession>
<comment type="caution">
    <text evidence="6">The sequence shown here is derived from an EMBL/GenBank/DDBJ whole genome shotgun (WGS) entry which is preliminary data.</text>
</comment>
<keyword evidence="2" id="KW-0805">Transcription regulation</keyword>
<dbReference type="SUPFAM" id="SSF46785">
    <property type="entry name" value="Winged helix' DNA-binding domain"/>
    <property type="match status" value="1"/>
</dbReference>
<dbReference type="CDD" id="cd08479">
    <property type="entry name" value="PBP2_CrgA_like_9"/>
    <property type="match status" value="1"/>
</dbReference>
<dbReference type="InterPro" id="IPR005119">
    <property type="entry name" value="LysR_subst-bd"/>
</dbReference>
<proteinExistence type="inferred from homology"/>
<dbReference type="Pfam" id="PF00126">
    <property type="entry name" value="HTH_1"/>
    <property type="match status" value="1"/>
</dbReference>
<evidence type="ECO:0000256" key="1">
    <source>
        <dbReference type="ARBA" id="ARBA00009437"/>
    </source>
</evidence>
<dbReference type="Gene3D" id="1.10.10.10">
    <property type="entry name" value="Winged helix-like DNA-binding domain superfamily/Winged helix DNA-binding domain"/>
    <property type="match status" value="1"/>
</dbReference>
<dbReference type="InterPro" id="IPR036388">
    <property type="entry name" value="WH-like_DNA-bd_sf"/>
</dbReference>
<evidence type="ECO:0000256" key="4">
    <source>
        <dbReference type="ARBA" id="ARBA00023163"/>
    </source>
</evidence>
<dbReference type="Gene3D" id="3.40.190.290">
    <property type="match status" value="1"/>
</dbReference>
<name>A0ABU9CH96_9BURK</name>
<evidence type="ECO:0000256" key="3">
    <source>
        <dbReference type="ARBA" id="ARBA00023125"/>
    </source>
</evidence>
<dbReference type="Pfam" id="PF03466">
    <property type="entry name" value="LysR_substrate"/>
    <property type="match status" value="1"/>
</dbReference>
<protein>
    <submittedName>
        <fullName evidence="6">LysR substrate-binding domain-containing protein</fullName>
    </submittedName>
</protein>
<feature type="domain" description="HTH lysR-type" evidence="5">
    <location>
        <begin position="1"/>
        <end position="59"/>
    </location>
</feature>
<dbReference type="Proteomes" id="UP001365405">
    <property type="component" value="Unassembled WGS sequence"/>
</dbReference>
<keyword evidence="4" id="KW-0804">Transcription</keyword>
<evidence type="ECO:0000313" key="7">
    <source>
        <dbReference type="Proteomes" id="UP001365405"/>
    </source>
</evidence>
<dbReference type="PROSITE" id="PS50931">
    <property type="entry name" value="HTH_LYSR"/>
    <property type="match status" value="1"/>
</dbReference>
<reference evidence="6 7" key="1">
    <citation type="submission" date="2024-04" db="EMBL/GenBank/DDBJ databases">
        <title>Novel species of the genus Ideonella isolated from streams.</title>
        <authorList>
            <person name="Lu H."/>
        </authorList>
    </citation>
    <scope>NUCLEOTIDE SEQUENCE [LARGE SCALE GENOMIC DNA]</scope>
    <source>
        <strain evidence="6 7">DXS22W</strain>
    </source>
</reference>
<dbReference type="RefSeq" id="WP_341411169.1">
    <property type="nucleotide sequence ID" value="NZ_JBBUTH010000007.1"/>
</dbReference>
<evidence type="ECO:0000256" key="2">
    <source>
        <dbReference type="ARBA" id="ARBA00023015"/>
    </source>
</evidence>
<evidence type="ECO:0000259" key="5">
    <source>
        <dbReference type="PROSITE" id="PS50931"/>
    </source>
</evidence>
<dbReference type="PANTHER" id="PTHR30537">
    <property type="entry name" value="HTH-TYPE TRANSCRIPTIONAL REGULATOR"/>
    <property type="match status" value="1"/>
</dbReference>
<organism evidence="6 7">
    <name type="scientific">Pseudaquabacterium inlustre</name>
    <dbReference type="NCBI Taxonomy" id="2984192"/>
    <lineage>
        <taxon>Bacteria</taxon>
        <taxon>Pseudomonadati</taxon>
        <taxon>Pseudomonadota</taxon>
        <taxon>Betaproteobacteria</taxon>
        <taxon>Burkholderiales</taxon>
        <taxon>Sphaerotilaceae</taxon>
        <taxon>Pseudaquabacterium</taxon>
    </lineage>
</organism>
<gene>
    <name evidence="6" type="ORF">AACH10_13370</name>
</gene>
<dbReference type="InterPro" id="IPR036390">
    <property type="entry name" value="WH_DNA-bd_sf"/>
</dbReference>
<evidence type="ECO:0000313" key="6">
    <source>
        <dbReference type="EMBL" id="MEK8051234.1"/>
    </source>
</evidence>
<dbReference type="InterPro" id="IPR000847">
    <property type="entry name" value="LysR_HTH_N"/>
</dbReference>
<dbReference type="InterPro" id="IPR058163">
    <property type="entry name" value="LysR-type_TF_proteobact-type"/>
</dbReference>
<keyword evidence="3" id="KW-0238">DNA-binding</keyword>
<comment type="similarity">
    <text evidence="1">Belongs to the LysR transcriptional regulatory family.</text>
</comment>